<dbReference type="Pfam" id="PF05521">
    <property type="entry name" value="Phage_HCP"/>
    <property type="match status" value="1"/>
</dbReference>
<dbReference type="EMBL" id="MF417890">
    <property type="protein sequence ID" value="ASN69403.1"/>
    <property type="molecule type" value="Genomic_DNA"/>
</dbReference>
<dbReference type="InterPro" id="IPR008767">
    <property type="entry name" value="Phage_SPP1_head-tail_adaptor"/>
</dbReference>
<evidence type="ECO:0000313" key="1">
    <source>
        <dbReference type="EMBL" id="ASN69403.1"/>
    </source>
</evidence>
<name>A0A2H4J5V5_9CAUD</name>
<sequence length="107" mass="12690">MEIGKLKHRIKIYTVENTINDEGGYEETPTTIATPFCEVSKTTIKEFRNEDLDTRRETIVFIIRYRQQADIHSGLLVEFKGKRYEIKTIETDFQDMERQQLKCEVVE</sequence>
<proteinExistence type="predicted"/>
<organism evidence="1">
    <name type="scientific">uncultured Caudovirales phage</name>
    <dbReference type="NCBI Taxonomy" id="2100421"/>
    <lineage>
        <taxon>Viruses</taxon>
        <taxon>Duplodnaviria</taxon>
        <taxon>Heunggongvirae</taxon>
        <taxon>Uroviricota</taxon>
        <taxon>Caudoviricetes</taxon>
        <taxon>Peduoviridae</taxon>
        <taxon>Maltschvirus</taxon>
        <taxon>Maltschvirus maltsch</taxon>
    </lineage>
</organism>
<gene>
    <name evidence="1" type="ORF">7F15_9</name>
</gene>
<dbReference type="InterPro" id="IPR038666">
    <property type="entry name" value="SSP1_head-tail_sf"/>
</dbReference>
<dbReference type="Gene3D" id="2.40.10.270">
    <property type="entry name" value="Bacteriophage SPP1 head-tail adaptor protein"/>
    <property type="match status" value="1"/>
</dbReference>
<reference evidence="1" key="1">
    <citation type="submission" date="2017-06" db="EMBL/GenBank/DDBJ databases">
        <title>Novel phages from South African skin metaviromes.</title>
        <authorList>
            <person name="van Zyl L.J."/>
            <person name="Abrahams Y."/>
            <person name="Stander E.A."/>
            <person name="Kirby B.M."/>
            <person name="Clavaud C."/>
            <person name="Farcet C."/>
            <person name="Breton L."/>
            <person name="Trindade M.I."/>
        </authorList>
    </citation>
    <scope>NUCLEOTIDE SEQUENCE</scope>
</reference>
<accession>A0A2H4J5V5</accession>
<protein>
    <submittedName>
        <fullName evidence="1">Putative head-tail adaptor</fullName>
    </submittedName>
</protein>